<comment type="subcellular location">
    <subcellularLocation>
        <location evidence="11">Cytoplasm</location>
    </subcellularLocation>
    <text evidence="11">About half TF is bound to the ribosome near the polypeptide exit tunnel while the other half is free in the cytoplasm.</text>
</comment>
<evidence type="ECO:0000256" key="5">
    <source>
        <dbReference type="ARBA" id="ARBA00022618"/>
    </source>
</evidence>
<dbReference type="GO" id="GO:0005737">
    <property type="term" value="C:cytoplasm"/>
    <property type="evidence" value="ECO:0007669"/>
    <property type="project" value="UniProtKB-SubCell"/>
</dbReference>
<dbReference type="NCBIfam" id="TIGR00115">
    <property type="entry name" value="tig"/>
    <property type="match status" value="1"/>
</dbReference>
<evidence type="ECO:0000256" key="8">
    <source>
        <dbReference type="ARBA" id="ARBA00023235"/>
    </source>
</evidence>
<dbReference type="PANTHER" id="PTHR30560:SF3">
    <property type="entry name" value="TRIGGER FACTOR-LIKE PROTEIN TIG, CHLOROPLASTIC"/>
    <property type="match status" value="1"/>
</dbReference>
<keyword evidence="5 11" id="KW-0132">Cell division</keyword>
<keyword evidence="9 11" id="KW-0131">Cell cycle</keyword>
<dbReference type="OrthoDB" id="9767721at2"/>
<evidence type="ECO:0000313" key="16">
    <source>
        <dbReference type="Proteomes" id="UP000029640"/>
    </source>
</evidence>
<dbReference type="PIRSF" id="PIRSF003095">
    <property type="entry name" value="Trigger_factor"/>
    <property type="match status" value="1"/>
</dbReference>
<evidence type="ECO:0000256" key="11">
    <source>
        <dbReference type="HAMAP-Rule" id="MF_00303"/>
    </source>
</evidence>
<dbReference type="Proteomes" id="UP000029640">
    <property type="component" value="Unassembled WGS sequence"/>
</dbReference>
<comment type="catalytic activity">
    <reaction evidence="1 11 12">
        <text>[protein]-peptidylproline (omega=180) = [protein]-peptidylproline (omega=0)</text>
        <dbReference type="Rhea" id="RHEA:16237"/>
        <dbReference type="Rhea" id="RHEA-COMP:10747"/>
        <dbReference type="Rhea" id="RHEA-COMP:10748"/>
        <dbReference type="ChEBI" id="CHEBI:83833"/>
        <dbReference type="ChEBI" id="CHEBI:83834"/>
        <dbReference type="EC" id="5.2.1.8"/>
    </reaction>
</comment>
<dbReference type="GO" id="GO:0051301">
    <property type="term" value="P:cell division"/>
    <property type="evidence" value="ECO:0007669"/>
    <property type="project" value="UniProtKB-KW"/>
</dbReference>
<dbReference type="PANTHER" id="PTHR30560">
    <property type="entry name" value="TRIGGER FACTOR CHAPERONE AND PEPTIDYL-PROLYL CIS/TRANS ISOMERASE"/>
    <property type="match status" value="1"/>
</dbReference>
<accession>A0A095VQG1</accession>
<comment type="similarity">
    <text evidence="2 11 13">Belongs to the FKBP-type PPIase family. Tig subfamily.</text>
</comment>
<keyword evidence="6 11" id="KW-0697">Rotamase</keyword>
<name>A0A095VQG1_9GAMM</name>
<feature type="domain" description="PPIase FKBP-type" evidence="14">
    <location>
        <begin position="161"/>
        <end position="246"/>
    </location>
</feature>
<gene>
    <name evidence="11" type="primary">tig</name>
    <name evidence="15" type="ORF">HRUBRA_01954</name>
</gene>
<dbReference type="EMBL" id="AUVB01000054">
    <property type="protein sequence ID" value="KGE03575.1"/>
    <property type="molecule type" value="Genomic_DNA"/>
</dbReference>
<protein>
    <recommendedName>
        <fullName evidence="4 11">Trigger factor</fullName>
        <shortName evidence="11">TF</shortName>
        <ecNumber evidence="3 11">5.2.1.8</ecNumber>
    </recommendedName>
    <alternativeName>
        <fullName evidence="10 11">PPIase</fullName>
    </alternativeName>
</protein>
<dbReference type="GO" id="GO:0003755">
    <property type="term" value="F:peptidyl-prolyl cis-trans isomerase activity"/>
    <property type="evidence" value="ECO:0007669"/>
    <property type="project" value="UniProtKB-UniRule"/>
</dbReference>
<keyword evidence="11" id="KW-0963">Cytoplasm</keyword>
<evidence type="ECO:0000256" key="7">
    <source>
        <dbReference type="ARBA" id="ARBA00023186"/>
    </source>
</evidence>
<evidence type="ECO:0000313" key="15">
    <source>
        <dbReference type="EMBL" id="KGE03575.1"/>
    </source>
</evidence>
<evidence type="ECO:0000256" key="4">
    <source>
        <dbReference type="ARBA" id="ARBA00016902"/>
    </source>
</evidence>
<evidence type="ECO:0000259" key="14">
    <source>
        <dbReference type="PROSITE" id="PS50059"/>
    </source>
</evidence>
<dbReference type="GO" id="GO:0015031">
    <property type="term" value="P:protein transport"/>
    <property type="evidence" value="ECO:0007669"/>
    <property type="project" value="UniProtKB-UniRule"/>
</dbReference>
<dbReference type="Pfam" id="PF00254">
    <property type="entry name" value="FKBP_C"/>
    <property type="match status" value="1"/>
</dbReference>
<dbReference type="SUPFAM" id="SSF109998">
    <property type="entry name" value="Triger factor/SurA peptide-binding domain-like"/>
    <property type="match status" value="1"/>
</dbReference>
<dbReference type="AlphaFoldDB" id="A0A095VQG1"/>
<evidence type="ECO:0000256" key="3">
    <source>
        <dbReference type="ARBA" id="ARBA00013194"/>
    </source>
</evidence>
<proteinExistence type="inferred from homology"/>
<keyword evidence="7 11" id="KW-0143">Chaperone</keyword>
<dbReference type="PATRIC" id="fig|1265313.6.peg.1933"/>
<keyword evidence="16" id="KW-1185">Reference proteome</keyword>
<dbReference type="GO" id="GO:0043022">
    <property type="term" value="F:ribosome binding"/>
    <property type="evidence" value="ECO:0007669"/>
    <property type="project" value="TreeGrafter"/>
</dbReference>
<dbReference type="FunFam" id="3.10.50.40:FF:000001">
    <property type="entry name" value="Trigger factor"/>
    <property type="match status" value="1"/>
</dbReference>
<dbReference type="Pfam" id="PF05698">
    <property type="entry name" value="Trigger_C"/>
    <property type="match status" value="1"/>
</dbReference>
<dbReference type="InterPro" id="IPR037041">
    <property type="entry name" value="Trigger_fac_C_sf"/>
</dbReference>
<evidence type="ECO:0000256" key="12">
    <source>
        <dbReference type="PROSITE-ProRule" id="PRU00277"/>
    </source>
</evidence>
<dbReference type="SUPFAM" id="SSF54534">
    <property type="entry name" value="FKBP-like"/>
    <property type="match status" value="1"/>
</dbReference>
<evidence type="ECO:0000256" key="10">
    <source>
        <dbReference type="ARBA" id="ARBA00029986"/>
    </source>
</evidence>
<dbReference type="eggNOG" id="COG0544">
    <property type="taxonomic scope" value="Bacteria"/>
</dbReference>
<dbReference type="InterPro" id="IPR027304">
    <property type="entry name" value="Trigger_fact/SurA_dom_sf"/>
</dbReference>
<dbReference type="InterPro" id="IPR046357">
    <property type="entry name" value="PPIase_dom_sf"/>
</dbReference>
<evidence type="ECO:0000256" key="9">
    <source>
        <dbReference type="ARBA" id="ARBA00023306"/>
    </source>
</evidence>
<dbReference type="STRING" id="1265313.HRUBRA_01954"/>
<dbReference type="HAMAP" id="MF_00303">
    <property type="entry name" value="Trigger_factor_Tig"/>
    <property type="match status" value="1"/>
</dbReference>
<dbReference type="GO" id="GO:0043335">
    <property type="term" value="P:protein unfolding"/>
    <property type="evidence" value="ECO:0007669"/>
    <property type="project" value="TreeGrafter"/>
</dbReference>
<comment type="caution">
    <text evidence="15">The sequence shown here is derived from an EMBL/GenBank/DDBJ whole genome shotgun (WGS) entry which is preliminary data.</text>
</comment>
<evidence type="ECO:0000256" key="6">
    <source>
        <dbReference type="ARBA" id="ARBA00023110"/>
    </source>
</evidence>
<dbReference type="EC" id="5.2.1.8" evidence="3 11"/>
<sequence>MQVSIETTSGLERRLTVGVPAERVDQEVDNRLQQAKKNVRLPGFRPGKVPMRVMRQRFGAGVRQEVLGEVMSQSFQDAVMQEKLRPAGQPTIEPRNLEAGQDLEYVATFEVFPEVTLKDVSGFTVEKPAASVTDEDVDNIIDVFRRQQGSWEEVERAAQEGDKVNIDFTGTRDGEPFEGGSGEGTELELGSGRMVPGFEDGITGMSPGEEKRLALTFPEDYQEESLQGAAVEFAVKVNSVSELQLAPLDEKLFAAYGVEGDDEASFRAEVAANMERELRNATQARVKQQVMDSLLEAHDDLEVPQALIAQEVDGMRRQMFQQFGGASAQNLDLKSLLPDEMFAERAGRRVKLGLLLAELISERELKADPERVRGEIEELASTYQEPEEVINWYYGNQEQLQAVESKVLEDQAVEALLEQASVSEAPCSYQEAISLGQQANNI</sequence>
<dbReference type="Gene3D" id="3.10.50.40">
    <property type="match status" value="1"/>
</dbReference>
<dbReference type="InterPro" id="IPR008880">
    <property type="entry name" value="Trigger_fac_C"/>
</dbReference>
<dbReference type="HOGENOM" id="CLU_033058_2_0_6"/>
<dbReference type="Gene3D" id="1.10.3120.10">
    <property type="entry name" value="Trigger factor, C-terminal domain"/>
    <property type="match status" value="1"/>
</dbReference>
<keyword evidence="8 11" id="KW-0413">Isomerase</keyword>
<dbReference type="Pfam" id="PF05697">
    <property type="entry name" value="Trigger_N"/>
    <property type="match status" value="1"/>
</dbReference>
<dbReference type="PROSITE" id="PS50059">
    <property type="entry name" value="FKBP_PPIASE"/>
    <property type="match status" value="1"/>
</dbReference>
<evidence type="ECO:0000256" key="13">
    <source>
        <dbReference type="RuleBase" id="RU003914"/>
    </source>
</evidence>
<dbReference type="InterPro" id="IPR005215">
    <property type="entry name" value="Trig_fac"/>
</dbReference>
<evidence type="ECO:0000256" key="2">
    <source>
        <dbReference type="ARBA" id="ARBA00005464"/>
    </source>
</evidence>
<organism evidence="15 16">
    <name type="scientific">Pseudohaliea rubra DSM 19751</name>
    <dbReference type="NCBI Taxonomy" id="1265313"/>
    <lineage>
        <taxon>Bacteria</taxon>
        <taxon>Pseudomonadati</taxon>
        <taxon>Pseudomonadota</taxon>
        <taxon>Gammaproteobacteria</taxon>
        <taxon>Cellvibrionales</taxon>
        <taxon>Halieaceae</taxon>
        <taxon>Pseudohaliea</taxon>
    </lineage>
</organism>
<dbReference type="RefSeq" id="WP_035513554.1">
    <property type="nucleotide sequence ID" value="NZ_KN234745.1"/>
</dbReference>
<dbReference type="InterPro" id="IPR001179">
    <property type="entry name" value="PPIase_FKBP_dom"/>
</dbReference>
<reference evidence="15 16" key="1">
    <citation type="journal article" date="2014" name="Genome Announc.">
        <title>Genome Sequence of Gammaproteobacterial Pseudohaliea rubra Type Strain DSM 19751, Isolated from Coastal Seawater of the Mediterranean Sea.</title>
        <authorList>
            <person name="Spring S."/>
            <person name="Fiebig A."/>
            <person name="Riedel T."/>
            <person name="Goker M."/>
            <person name="Klenk H.P."/>
        </authorList>
    </citation>
    <scope>NUCLEOTIDE SEQUENCE [LARGE SCALE GENOMIC DNA]</scope>
    <source>
        <strain evidence="15 16">DSM 19751</strain>
    </source>
</reference>
<dbReference type="GO" id="GO:0051083">
    <property type="term" value="P:'de novo' cotranslational protein folding"/>
    <property type="evidence" value="ECO:0007669"/>
    <property type="project" value="TreeGrafter"/>
</dbReference>
<comment type="function">
    <text evidence="11">Involved in protein export. Acts as a chaperone by maintaining the newly synthesized protein in an open conformation. Functions as a peptidyl-prolyl cis-trans isomerase.</text>
</comment>
<dbReference type="Gene3D" id="3.30.70.1050">
    <property type="entry name" value="Trigger factor ribosome-binding domain"/>
    <property type="match status" value="1"/>
</dbReference>
<dbReference type="GO" id="GO:0044183">
    <property type="term" value="F:protein folding chaperone"/>
    <property type="evidence" value="ECO:0007669"/>
    <property type="project" value="TreeGrafter"/>
</dbReference>
<evidence type="ECO:0000256" key="1">
    <source>
        <dbReference type="ARBA" id="ARBA00000971"/>
    </source>
</evidence>
<dbReference type="SUPFAM" id="SSF102735">
    <property type="entry name" value="Trigger factor ribosome-binding domain"/>
    <property type="match status" value="1"/>
</dbReference>
<dbReference type="InterPro" id="IPR008881">
    <property type="entry name" value="Trigger_fac_ribosome-bd_bac"/>
</dbReference>
<dbReference type="InterPro" id="IPR036611">
    <property type="entry name" value="Trigger_fac_ribosome-bd_sf"/>
</dbReference>
<comment type="domain">
    <text evidence="11">Consists of 3 domains; the N-terminus binds the ribosome, the middle domain has PPIase activity, while the C-terminus has intrinsic chaperone activity on its own.</text>
</comment>